<dbReference type="AlphaFoldDB" id="A0AAV9ZFI5"/>
<sequence length="721" mass="78132">MTLPAAVLSYFDLSPDAFPWRDSRPQQIERRRAAMGDLLLFDILLTSGGIREPDTLYPPVDVPAFHRLFEAIQNSAYDALKRDCLVYFLLKWYQDGREERYKQDKCIPPQFASLSDAYWHLDAGINIPYAVSILSDARLVTDYASKILQAISLSPNSMPLVLKYVRTAKPLLTEPDDIDIYTIALAESSLSGAWAFQRTFNELNETRPRLLRKILDWCFTSPPRRDALIQLLGIAFTSYEQNLIQSYATPPSNLPVAGVAILQNLLCVRLIQTGKYADAIKLDRQFSSASAGKLGPQTERTKMVQDLYAALPLAERSVLDLELENPSPQEATTSGMVMSESSGHIRDRDLGMSWEAIHPQPPAIVPSLPSAFTPSASSSGLKGTKANGLSKFGGFGASVGTPVASAFLPLAFNNSPSSHAPAPIIPVQNAPRGSPFANLPSSSARQSLNGSTNAFSSLSQSTSRFAASPASSQFGSKSLFDSANKKQNAFYHPPPTSVPPPFPGFNEVAAAGSSRVSEDRDVEMELGEEHEQEAGRENDESAEDEGLAHSVFGGRPVRSSKRTGSRAKKAQAEAKKAPPGAFDIGEEQEVDVPETNLPPPETSRKTRSSIATKSSAKAAKPSKGPTTRTRGRAKEEQELSRSLPGSLMDSEDGSADEADDEEGDRLAPLPPSHAKVATEGAQTRRRSSRLSSVSSEEGRTEKEKPPGKTKATTGTGRKRRT</sequence>
<dbReference type="GO" id="GO:0005634">
    <property type="term" value="C:nucleus"/>
    <property type="evidence" value="ECO:0007669"/>
    <property type="project" value="UniProtKB-SubCell"/>
</dbReference>
<dbReference type="InterPro" id="IPR025151">
    <property type="entry name" value="ELYS_dom"/>
</dbReference>
<evidence type="ECO:0000313" key="6">
    <source>
        <dbReference type="Proteomes" id="UP001362999"/>
    </source>
</evidence>
<feature type="domain" description="ELYS-like" evidence="4">
    <location>
        <begin position="39"/>
        <end position="248"/>
    </location>
</feature>
<protein>
    <submittedName>
        <fullName evidence="5">ELYS domain-containing protein</fullName>
    </submittedName>
</protein>
<feature type="compositionally biased region" description="Acidic residues" evidence="3">
    <location>
        <begin position="649"/>
        <end position="663"/>
    </location>
</feature>
<evidence type="ECO:0000259" key="4">
    <source>
        <dbReference type="Pfam" id="PF13934"/>
    </source>
</evidence>
<feature type="compositionally biased region" description="Pro residues" evidence="3">
    <location>
        <begin position="492"/>
        <end position="503"/>
    </location>
</feature>
<feature type="compositionally biased region" description="Basic and acidic residues" evidence="3">
    <location>
        <begin position="696"/>
        <end position="706"/>
    </location>
</feature>
<keyword evidence="2" id="KW-0539">Nucleus</keyword>
<feature type="compositionally biased region" description="Basic residues" evidence="3">
    <location>
        <begin position="558"/>
        <end position="569"/>
    </location>
</feature>
<gene>
    <name evidence="5" type="ORF">R3P38DRAFT_3115521</name>
</gene>
<feature type="region of interest" description="Disordered" evidence="3">
    <location>
        <begin position="486"/>
        <end position="721"/>
    </location>
</feature>
<organism evidence="5 6">
    <name type="scientific">Favolaschia claudopus</name>
    <dbReference type="NCBI Taxonomy" id="2862362"/>
    <lineage>
        <taxon>Eukaryota</taxon>
        <taxon>Fungi</taxon>
        <taxon>Dikarya</taxon>
        <taxon>Basidiomycota</taxon>
        <taxon>Agaricomycotina</taxon>
        <taxon>Agaricomycetes</taxon>
        <taxon>Agaricomycetidae</taxon>
        <taxon>Agaricales</taxon>
        <taxon>Marasmiineae</taxon>
        <taxon>Mycenaceae</taxon>
        <taxon>Favolaschia</taxon>
    </lineage>
</organism>
<evidence type="ECO:0000256" key="2">
    <source>
        <dbReference type="ARBA" id="ARBA00023242"/>
    </source>
</evidence>
<evidence type="ECO:0000256" key="1">
    <source>
        <dbReference type="ARBA" id="ARBA00004123"/>
    </source>
</evidence>
<feature type="compositionally biased region" description="Basic and acidic residues" evidence="3">
    <location>
        <begin position="527"/>
        <end position="539"/>
    </location>
</feature>
<accession>A0AAV9ZFI5</accession>
<proteinExistence type="predicted"/>
<comment type="subcellular location">
    <subcellularLocation>
        <location evidence="1">Nucleus</location>
    </subcellularLocation>
</comment>
<dbReference type="EMBL" id="JAWWNJ010000154">
    <property type="protein sequence ID" value="KAK6981038.1"/>
    <property type="molecule type" value="Genomic_DNA"/>
</dbReference>
<feature type="region of interest" description="Disordered" evidence="3">
    <location>
        <begin position="423"/>
        <end position="451"/>
    </location>
</feature>
<dbReference type="Pfam" id="PF13934">
    <property type="entry name" value="ELYS"/>
    <property type="match status" value="1"/>
</dbReference>
<evidence type="ECO:0000313" key="5">
    <source>
        <dbReference type="EMBL" id="KAK6981038.1"/>
    </source>
</evidence>
<dbReference type="Proteomes" id="UP001362999">
    <property type="component" value="Unassembled WGS sequence"/>
</dbReference>
<comment type="caution">
    <text evidence="5">The sequence shown here is derived from an EMBL/GenBank/DDBJ whole genome shotgun (WGS) entry which is preliminary data.</text>
</comment>
<feature type="compositionally biased region" description="Low complexity" evidence="3">
    <location>
        <begin position="608"/>
        <end position="627"/>
    </location>
</feature>
<evidence type="ECO:0000256" key="3">
    <source>
        <dbReference type="SAM" id="MobiDB-lite"/>
    </source>
</evidence>
<keyword evidence="6" id="KW-1185">Reference proteome</keyword>
<feature type="compositionally biased region" description="Polar residues" evidence="3">
    <location>
        <begin position="439"/>
        <end position="451"/>
    </location>
</feature>
<name>A0AAV9ZFI5_9AGAR</name>
<reference evidence="5 6" key="1">
    <citation type="journal article" date="2024" name="J Genomics">
        <title>Draft genome sequencing and assembly of Favolaschia claudopus CIRM-BRFM 2984 isolated from oak limbs.</title>
        <authorList>
            <person name="Navarro D."/>
            <person name="Drula E."/>
            <person name="Chaduli D."/>
            <person name="Cazenave R."/>
            <person name="Ahrendt S."/>
            <person name="Wang J."/>
            <person name="Lipzen A."/>
            <person name="Daum C."/>
            <person name="Barry K."/>
            <person name="Grigoriev I.V."/>
            <person name="Favel A."/>
            <person name="Rosso M.N."/>
            <person name="Martin F."/>
        </authorList>
    </citation>
    <scope>NUCLEOTIDE SEQUENCE [LARGE SCALE GENOMIC DNA]</scope>
    <source>
        <strain evidence="5 6">CIRM-BRFM 2984</strain>
    </source>
</reference>